<feature type="compositionally biased region" description="Basic residues" evidence="1">
    <location>
        <begin position="197"/>
        <end position="206"/>
    </location>
</feature>
<evidence type="ECO:0000313" key="3">
    <source>
        <dbReference type="Proteomes" id="UP000199025"/>
    </source>
</evidence>
<dbReference type="AlphaFoldDB" id="A0A1I3XGN5"/>
<feature type="compositionally biased region" description="Low complexity" evidence="1">
    <location>
        <begin position="103"/>
        <end position="113"/>
    </location>
</feature>
<feature type="compositionally biased region" description="Low complexity" evidence="1">
    <location>
        <begin position="137"/>
        <end position="154"/>
    </location>
</feature>
<evidence type="ECO:0000256" key="1">
    <source>
        <dbReference type="SAM" id="MobiDB-lite"/>
    </source>
</evidence>
<organism evidence="2 3">
    <name type="scientific">Amycolatopsis sacchari</name>
    <dbReference type="NCBI Taxonomy" id="115433"/>
    <lineage>
        <taxon>Bacteria</taxon>
        <taxon>Bacillati</taxon>
        <taxon>Actinomycetota</taxon>
        <taxon>Actinomycetes</taxon>
        <taxon>Pseudonocardiales</taxon>
        <taxon>Pseudonocardiaceae</taxon>
        <taxon>Amycolatopsis</taxon>
    </lineage>
</organism>
<feature type="compositionally biased region" description="Polar residues" evidence="1">
    <location>
        <begin position="208"/>
        <end position="231"/>
    </location>
</feature>
<evidence type="ECO:0000313" key="2">
    <source>
        <dbReference type="EMBL" id="SFK18668.1"/>
    </source>
</evidence>
<keyword evidence="3" id="KW-1185">Reference proteome</keyword>
<feature type="compositionally biased region" description="Low complexity" evidence="1">
    <location>
        <begin position="20"/>
        <end position="43"/>
    </location>
</feature>
<dbReference type="Proteomes" id="UP000199025">
    <property type="component" value="Unassembled WGS sequence"/>
</dbReference>
<protein>
    <submittedName>
        <fullName evidence="2">Uncharacterized protein</fullName>
    </submittedName>
</protein>
<feature type="compositionally biased region" description="Low complexity" evidence="1">
    <location>
        <begin position="241"/>
        <end position="257"/>
    </location>
</feature>
<feature type="compositionally biased region" description="Low complexity" evidence="1">
    <location>
        <begin position="162"/>
        <end position="171"/>
    </location>
</feature>
<dbReference type="EMBL" id="FORP01000015">
    <property type="protein sequence ID" value="SFK18668.1"/>
    <property type="molecule type" value="Genomic_DNA"/>
</dbReference>
<proteinExistence type="predicted"/>
<feature type="compositionally biased region" description="Polar residues" evidence="1">
    <location>
        <begin position="114"/>
        <end position="123"/>
    </location>
</feature>
<sequence>MGGAGVVGRVSAPVGRCRGWRVARAGPPGAAARGWPGAPGAGWEPVGRPTESRYATPVGREPSLRPTETTASASREPPLRPTEPHRAIPASRESPVRPTETTASASRSPRPASGNLTRTSQKPQPQPAGALHPVQRGVSPAPGGSSPVSYPGAAQPAGALHPAQRGASPAPGGSPPVSHPEALPAWPEAPLQPPPRHSSHLTRRARTPQPSQPSSHRVCTGPPASSGSSRAWSDAVVGTPSTRSSASACRARLSASPRVAPQQISFAIIES</sequence>
<name>A0A1I3XGN5_9PSEU</name>
<feature type="region of interest" description="Disordered" evidence="1">
    <location>
        <begin position="1"/>
        <end position="257"/>
    </location>
</feature>
<feature type="compositionally biased region" description="Low complexity" evidence="1">
    <location>
        <begin position="179"/>
        <end position="189"/>
    </location>
</feature>
<gene>
    <name evidence="2" type="ORF">SAMN05421835_11588</name>
</gene>
<dbReference type="STRING" id="115433.SAMN05421835_11588"/>
<reference evidence="2 3" key="1">
    <citation type="submission" date="2016-10" db="EMBL/GenBank/DDBJ databases">
        <authorList>
            <person name="de Groot N.N."/>
        </authorList>
    </citation>
    <scope>NUCLEOTIDE SEQUENCE [LARGE SCALE GENOMIC DNA]</scope>
    <source>
        <strain evidence="2 3">DSM 44468</strain>
    </source>
</reference>
<accession>A0A1I3XGN5</accession>